<gene>
    <name evidence="2" type="ORF">JZO85_21370</name>
</gene>
<evidence type="ECO:0000313" key="2">
    <source>
        <dbReference type="EMBL" id="MBO0454822.1"/>
    </source>
</evidence>
<keyword evidence="3" id="KW-1185">Reference proteome</keyword>
<protein>
    <submittedName>
        <fullName evidence="2">Alpha/beta hydrolase</fullName>
    </submittedName>
</protein>
<sequence>MKIEQRKIQGIPVIRWGEPSKKILLAFHGDQSHKEDTVIRLLAETATKKGYQVWSFDLPEHGERKEEDYELTPQNVVADAQHLLFELEKQAESISLFGCSMGAYFGMLACQNRKIDQGFFLSPIVDMQELIENMLLWSQRTPADLKREKRIETPVKIVEWDYYSYVVEHPIKWDIPTNILYGGKDNLTSRATIETFSEAAQSLLTVFEPGEHFFHTAEQLAFYQKWLEANL</sequence>
<dbReference type="RefSeq" id="WP_207110548.1">
    <property type="nucleotide sequence ID" value="NZ_JAFLVR010000073.1"/>
</dbReference>
<evidence type="ECO:0000313" key="3">
    <source>
        <dbReference type="Proteomes" id="UP000664495"/>
    </source>
</evidence>
<feature type="domain" description="Serine aminopeptidase S33" evidence="1">
    <location>
        <begin position="19"/>
        <end position="151"/>
    </location>
</feature>
<dbReference type="InterPro" id="IPR029058">
    <property type="entry name" value="AB_hydrolase_fold"/>
</dbReference>
<dbReference type="EMBL" id="JAFLVR010000073">
    <property type="protein sequence ID" value="MBO0454822.1"/>
    <property type="molecule type" value="Genomic_DNA"/>
</dbReference>
<organism evidence="2 3">
    <name type="scientific">Candidatus Enterococcus murrayae</name>
    <dbReference type="NCBI Taxonomy" id="2815321"/>
    <lineage>
        <taxon>Bacteria</taxon>
        <taxon>Bacillati</taxon>
        <taxon>Bacillota</taxon>
        <taxon>Bacilli</taxon>
        <taxon>Lactobacillales</taxon>
        <taxon>Enterococcaceae</taxon>
        <taxon>Enterococcus</taxon>
    </lineage>
</organism>
<name>A0ABS3HMY4_9ENTE</name>
<reference evidence="2 3" key="1">
    <citation type="submission" date="2021-03" db="EMBL/GenBank/DDBJ databases">
        <title>Enterococcal diversity collection.</title>
        <authorList>
            <person name="Gilmore M.S."/>
            <person name="Schwartzman J."/>
            <person name="Van Tyne D."/>
            <person name="Martin M."/>
            <person name="Earl A.M."/>
            <person name="Manson A.L."/>
            <person name="Straub T."/>
            <person name="Salamzade R."/>
            <person name="Saavedra J."/>
            <person name="Lebreton F."/>
            <person name="Prichula J."/>
            <person name="Schaufler K."/>
            <person name="Gaca A."/>
            <person name="Sgardioli B."/>
            <person name="Wagenaar J."/>
            <person name="Strong T."/>
        </authorList>
    </citation>
    <scope>NUCLEOTIDE SEQUENCE [LARGE SCALE GENOMIC DNA]</scope>
    <source>
        <strain evidence="2 3">MJM16</strain>
    </source>
</reference>
<dbReference type="SUPFAM" id="SSF53474">
    <property type="entry name" value="alpha/beta-Hydrolases"/>
    <property type="match status" value="1"/>
</dbReference>
<proteinExistence type="predicted"/>
<evidence type="ECO:0000259" key="1">
    <source>
        <dbReference type="Pfam" id="PF12146"/>
    </source>
</evidence>
<dbReference type="Gene3D" id="3.40.50.1820">
    <property type="entry name" value="alpha/beta hydrolase"/>
    <property type="match status" value="1"/>
</dbReference>
<comment type="caution">
    <text evidence="2">The sequence shown here is derived from an EMBL/GenBank/DDBJ whole genome shotgun (WGS) entry which is preliminary data.</text>
</comment>
<dbReference type="GO" id="GO:0016787">
    <property type="term" value="F:hydrolase activity"/>
    <property type="evidence" value="ECO:0007669"/>
    <property type="project" value="UniProtKB-KW"/>
</dbReference>
<keyword evidence="2" id="KW-0378">Hydrolase</keyword>
<dbReference type="Pfam" id="PF12146">
    <property type="entry name" value="Hydrolase_4"/>
    <property type="match status" value="1"/>
</dbReference>
<dbReference type="Proteomes" id="UP000664495">
    <property type="component" value="Unassembled WGS sequence"/>
</dbReference>
<dbReference type="InterPro" id="IPR022742">
    <property type="entry name" value="Hydrolase_4"/>
</dbReference>
<accession>A0ABS3HMY4</accession>